<comment type="caution">
    <text evidence="1">The sequence shown here is derived from an EMBL/GenBank/DDBJ whole genome shotgun (WGS) entry which is preliminary data.</text>
</comment>
<organism evidence="1 2">
    <name type="scientific">Streblomastix strix</name>
    <dbReference type="NCBI Taxonomy" id="222440"/>
    <lineage>
        <taxon>Eukaryota</taxon>
        <taxon>Metamonada</taxon>
        <taxon>Preaxostyla</taxon>
        <taxon>Oxymonadida</taxon>
        <taxon>Streblomastigidae</taxon>
        <taxon>Streblomastix</taxon>
    </lineage>
</organism>
<accession>A0A5J4URD5</accession>
<evidence type="ECO:0008006" key="3">
    <source>
        <dbReference type="Google" id="ProtNLM"/>
    </source>
</evidence>
<protein>
    <recommendedName>
        <fullName evidence="3">Tyr recombinase domain-containing protein</fullName>
    </recommendedName>
</protein>
<evidence type="ECO:0000313" key="1">
    <source>
        <dbReference type="EMBL" id="KAA6372581.1"/>
    </source>
</evidence>
<dbReference type="EMBL" id="SNRW01013473">
    <property type="protein sequence ID" value="KAA6372581.1"/>
    <property type="molecule type" value="Genomic_DNA"/>
</dbReference>
<name>A0A5J4URD5_9EUKA</name>
<evidence type="ECO:0000313" key="2">
    <source>
        <dbReference type="Proteomes" id="UP000324800"/>
    </source>
</evidence>
<sequence length="169" mass="19936">MLFRAIGQEEQKINGFALKQITKKPLIAVTKELREESIWRFNKLLNNVKKKALYTKQLSEQELMGIVISVKIGYSILRLTDIHRLSAEKGEGGTWQLHTQIIKVKGNKATLTFRPLADLNMCPTFWLQQWFQRRKRKDKDKPLWFIFQKNRHTIDDEYSKATHLILKQA</sequence>
<dbReference type="AlphaFoldDB" id="A0A5J4URD5"/>
<proteinExistence type="predicted"/>
<reference evidence="1 2" key="1">
    <citation type="submission" date="2019-03" db="EMBL/GenBank/DDBJ databases">
        <title>Single cell metagenomics reveals metabolic interactions within the superorganism composed of flagellate Streblomastix strix and complex community of Bacteroidetes bacteria on its surface.</title>
        <authorList>
            <person name="Treitli S.C."/>
            <person name="Kolisko M."/>
            <person name="Husnik F."/>
            <person name="Keeling P."/>
            <person name="Hampl V."/>
        </authorList>
    </citation>
    <scope>NUCLEOTIDE SEQUENCE [LARGE SCALE GENOMIC DNA]</scope>
    <source>
        <strain evidence="1">ST1C</strain>
    </source>
</reference>
<gene>
    <name evidence="1" type="ORF">EZS28_031893</name>
</gene>
<dbReference type="Proteomes" id="UP000324800">
    <property type="component" value="Unassembled WGS sequence"/>
</dbReference>